<dbReference type="InterPro" id="IPR019546">
    <property type="entry name" value="TAT_signal_bac_arc"/>
</dbReference>
<protein>
    <submittedName>
        <fullName evidence="3">NAD-dependent epimerase/dehydratase family protein</fullName>
    </submittedName>
</protein>
<comment type="caution">
    <text evidence="3">The sequence shown here is derived from an EMBL/GenBank/DDBJ whole genome shotgun (WGS) entry which is preliminary data.</text>
</comment>
<feature type="domain" description="NAD-dependent epimerase/dehydratase" evidence="2">
    <location>
        <begin position="43"/>
        <end position="247"/>
    </location>
</feature>
<dbReference type="EMBL" id="JACXWD010000009">
    <property type="protein sequence ID" value="MBD3867337.1"/>
    <property type="molecule type" value="Genomic_DNA"/>
</dbReference>
<accession>A0A8J6XYV4</accession>
<dbReference type="Gene3D" id="3.40.50.720">
    <property type="entry name" value="NAD(P)-binding Rossmann-like Domain"/>
    <property type="match status" value="1"/>
</dbReference>
<evidence type="ECO:0000256" key="1">
    <source>
        <dbReference type="SAM" id="MobiDB-lite"/>
    </source>
</evidence>
<dbReference type="InterPro" id="IPR036291">
    <property type="entry name" value="NAD(P)-bd_dom_sf"/>
</dbReference>
<name>A0A8J6XYV4_9BACT</name>
<dbReference type="PROSITE" id="PS51318">
    <property type="entry name" value="TAT"/>
    <property type="match status" value="1"/>
</dbReference>
<evidence type="ECO:0000259" key="2">
    <source>
        <dbReference type="Pfam" id="PF01370"/>
    </source>
</evidence>
<gene>
    <name evidence="3" type="ORF">IFK94_04345</name>
</gene>
<dbReference type="InterPro" id="IPR001509">
    <property type="entry name" value="Epimerase_deHydtase"/>
</dbReference>
<dbReference type="Pfam" id="PF01370">
    <property type="entry name" value="Epimerase"/>
    <property type="match status" value="1"/>
</dbReference>
<evidence type="ECO:0000313" key="4">
    <source>
        <dbReference type="Proteomes" id="UP000648239"/>
    </source>
</evidence>
<feature type="compositionally biased region" description="Basic and acidic residues" evidence="1">
    <location>
        <begin position="357"/>
        <end position="381"/>
    </location>
</feature>
<organism evidence="3 4">
    <name type="scientific">Candidatus Polarisedimenticola svalbardensis</name>
    <dbReference type="NCBI Taxonomy" id="2886004"/>
    <lineage>
        <taxon>Bacteria</taxon>
        <taxon>Pseudomonadati</taxon>
        <taxon>Acidobacteriota</taxon>
        <taxon>Candidatus Polarisedimenticolia</taxon>
        <taxon>Candidatus Polarisedimenticolales</taxon>
        <taxon>Candidatus Polarisedimenticolaceae</taxon>
        <taxon>Candidatus Polarisedimenticola</taxon>
    </lineage>
</organism>
<dbReference type="Pfam" id="PF10518">
    <property type="entry name" value="TAT_signal"/>
    <property type="match status" value="1"/>
</dbReference>
<dbReference type="Proteomes" id="UP000648239">
    <property type="component" value="Unassembled WGS sequence"/>
</dbReference>
<sequence>MSTTRRQFLQITGAAGAALGLGGLATASGPSTPVEKASKSLKILVLGGTQLIGPPLVEYAMERGHTVTLFNRGKTNTHLFPELEKLKGDRNDNLTALEGRKWDVVIDNSASVPRWVRDSAGLLKDSADLYLFTSSISVFAEFKKLGLNEDDPVAKLEDPTTEEITGETYGGMKALCEEEARKAFGDKAVVVRPGLIVGPLDPTDRFTYWPVRIEGGGEIMAPGNPTDAVQIIDARDLAHWFVHIVENRITGTFNATGPSSTLSMAEMLYGIRAVTSKEMSFTWVDADFLAANEVQPWGHMTCWVPPRDGYEGFGHIDCSRAIAAGLRFRPLADTARDTMAWWNALPEERRAKPKAGLPREKEAEVLAAWKKKDEKPEPAAE</sequence>
<dbReference type="InterPro" id="IPR006311">
    <property type="entry name" value="TAT_signal"/>
</dbReference>
<dbReference type="AlphaFoldDB" id="A0A8J6XYV4"/>
<reference evidence="3 4" key="1">
    <citation type="submission" date="2020-08" db="EMBL/GenBank/DDBJ databases">
        <title>Acidobacteriota in marine sediments use diverse sulfur dissimilation pathways.</title>
        <authorList>
            <person name="Wasmund K."/>
        </authorList>
    </citation>
    <scope>NUCLEOTIDE SEQUENCE [LARGE SCALE GENOMIC DNA]</scope>
    <source>
        <strain evidence="3">MAG AM4</strain>
    </source>
</reference>
<proteinExistence type="predicted"/>
<feature type="region of interest" description="Disordered" evidence="1">
    <location>
        <begin position="350"/>
        <end position="381"/>
    </location>
</feature>
<dbReference type="NCBIfam" id="TIGR01409">
    <property type="entry name" value="TAT_signal_seq"/>
    <property type="match status" value="1"/>
</dbReference>
<evidence type="ECO:0000313" key="3">
    <source>
        <dbReference type="EMBL" id="MBD3867337.1"/>
    </source>
</evidence>
<dbReference type="SUPFAM" id="SSF51735">
    <property type="entry name" value="NAD(P)-binding Rossmann-fold domains"/>
    <property type="match status" value="1"/>
</dbReference>